<evidence type="ECO:0000313" key="2">
    <source>
        <dbReference type="Proteomes" id="UP000046392"/>
    </source>
</evidence>
<dbReference type="AlphaFoldDB" id="A0A0N5B6U1"/>
<keyword evidence="1" id="KW-0812">Transmembrane</keyword>
<dbReference type="Proteomes" id="UP000046392">
    <property type="component" value="Unplaced"/>
</dbReference>
<keyword evidence="1" id="KW-0472">Membrane</keyword>
<dbReference type="WBParaSite" id="SPAL_0000177700.1">
    <property type="protein sequence ID" value="SPAL_0000177700.1"/>
    <property type="gene ID" value="SPAL_0000177700"/>
</dbReference>
<reference evidence="3" key="1">
    <citation type="submission" date="2017-02" db="UniProtKB">
        <authorList>
            <consortium name="WormBaseParasite"/>
        </authorList>
    </citation>
    <scope>IDENTIFICATION</scope>
</reference>
<protein>
    <submittedName>
        <fullName evidence="3">Uncharacterized protein</fullName>
    </submittedName>
</protein>
<keyword evidence="2" id="KW-1185">Reference proteome</keyword>
<organism evidence="2 3">
    <name type="scientific">Strongyloides papillosus</name>
    <name type="common">Intestinal threadworm</name>
    <dbReference type="NCBI Taxonomy" id="174720"/>
    <lineage>
        <taxon>Eukaryota</taxon>
        <taxon>Metazoa</taxon>
        <taxon>Ecdysozoa</taxon>
        <taxon>Nematoda</taxon>
        <taxon>Chromadorea</taxon>
        <taxon>Rhabditida</taxon>
        <taxon>Tylenchina</taxon>
        <taxon>Panagrolaimomorpha</taxon>
        <taxon>Strongyloidoidea</taxon>
        <taxon>Strongyloididae</taxon>
        <taxon>Strongyloides</taxon>
    </lineage>
</organism>
<keyword evidence="1" id="KW-1133">Transmembrane helix</keyword>
<evidence type="ECO:0000313" key="3">
    <source>
        <dbReference type="WBParaSite" id="SPAL_0000177700.1"/>
    </source>
</evidence>
<dbReference type="STRING" id="174720.A0A0N5B6U1"/>
<accession>A0A0N5B6U1</accession>
<evidence type="ECO:0000256" key="1">
    <source>
        <dbReference type="SAM" id="Phobius"/>
    </source>
</evidence>
<name>A0A0N5B6U1_STREA</name>
<feature type="transmembrane region" description="Helical" evidence="1">
    <location>
        <begin position="32"/>
        <end position="50"/>
    </location>
</feature>
<proteinExistence type="predicted"/>
<sequence>MWLFREHFNQVTKVLMEVSTKKERWNRRRREMSNYFFWSFIFYIIGVPLLNDFVNFTYGVIGINNGREFFKIPYVEGELIRPNGGKKVSDKKPTRVSRDVDKKSEEYDEKWGSYHKVDLPPWMEEEFLNTLDETDYIGPIKGDYKKRRDKRNYFIDPNFVYTDDDKVPDENNSKSFRSLTKQDIPVTYRLHKDLLRFYRKGTRPVTHPKKQISVSMSVFLYQIIKLVSFCNLLFLKTFYSIINIGCG</sequence>